<dbReference type="InterPro" id="IPR050077">
    <property type="entry name" value="LexA_repressor"/>
</dbReference>
<dbReference type="EMBL" id="SHMG01000006">
    <property type="protein sequence ID" value="TAA41694.1"/>
    <property type="molecule type" value="Genomic_DNA"/>
</dbReference>
<evidence type="ECO:0000313" key="2">
    <source>
        <dbReference type="EMBL" id="TAA41694.1"/>
    </source>
</evidence>
<dbReference type="InterPro" id="IPR036286">
    <property type="entry name" value="LexA/Signal_pep-like_sf"/>
</dbReference>
<dbReference type="PANTHER" id="PTHR33516">
    <property type="entry name" value="LEXA REPRESSOR"/>
    <property type="match status" value="1"/>
</dbReference>
<dbReference type="OrthoDB" id="9802364at2"/>
<proteinExistence type="predicted"/>
<name>A0A4Q8M599_9GAMM</name>
<organism evidence="2 3">
    <name type="scientific">Pseudoxanthomonas winnipegensis</name>
    <dbReference type="NCBI Taxonomy" id="2480810"/>
    <lineage>
        <taxon>Bacteria</taxon>
        <taxon>Pseudomonadati</taxon>
        <taxon>Pseudomonadota</taxon>
        <taxon>Gammaproteobacteria</taxon>
        <taxon>Lysobacterales</taxon>
        <taxon>Lysobacteraceae</taxon>
        <taxon>Pseudoxanthomonas</taxon>
    </lineage>
</organism>
<dbReference type="NCBIfam" id="NF007621">
    <property type="entry name" value="PRK10276.1"/>
    <property type="match status" value="1"/>
</dbReference>
<dbReference type="AlphaFoldDB" id="A0A4Q8M599"/>
<sequence length="127" mass="14043">MNMRVACGFPSPAEDFQSGPMSLTDLVVRNPTATFYATAEGESMEGFDIHDGDTLVLDRSIDAQDGDICLVVWDGGLLVKQLYARQGTVRLLSGHPDHPPIELGDGEELHVWGVVTWSFRKHFKRKA</sequence>
<feature type="domain" description="Peptidase S24/S26A/S26B/S26C" evidence="1">
    <location>
        <begin position="4"/>
        <end position="115"/>
    </location>
</feature>
<dbReference type="Gene3D" id="2.10.109.10">
    <property type="entry name" value="Umud Fragment, subunit A"/>
    <property type="match status" value="1"/>
</dbReference>
<reference evidence="2 3" key="1">
    <citation type="submission" date="2019-02" db="EMBL/GenBank/DDBJ databases">
        <title>WGS of Pseudoxanthomonas species novum from clinical isolates.</title>
        <authorList>
            <person name="Bernier A.-M."/>
            <person name="Bernard K."/>
            <person name="Vachon A."/>
        </authorList>
    </citation>
    <scope>NUCLEOTIDE SEQUENCE [LARGE SCALE GENOMIC DNA]</scope>
    <source>
        <strain evidence="2 3">NML130969</strain>
    </source>
</reference>
<dbReference type="SUPFAM" id="SSF51306">
    <property type="entry name" value="LexA/Signal peptidase"/>
    <property type="match status" value="1"/>
</dbReference>
<protein>
    <submittedName>
        <fullName evidence="2">Translesion error-prone DNA polymerase V autoproteolytic subunit</fullName>
    </submittedName>
</protein>
<comment type="caution">
    <text evidence="2">The sequence shown here is derived from an EMBL/GenBank/DDBJ whole genome shotgun (WGS) entry which is preliminary data.</text>
</comment>
<gene>
    <name evidence="2" type="primary">umuD</name>
    <name evidence="2" type="ORF">EA655_11545</name>
</gene>
<dbReference type="InterPro" id="IPR015927">
    <property type="entry name" value="Peptidase_S24_S26A/B/C"/>
</dbReference>
<evidence type="ECO:0000313" key="3">
    <source>
        <dbReference type="Proteomes" id="UP000294164"/>
    </source>
</evidence>
<evidence type="ECO:0000259" key="1">
    <source>
        <dbReference type="Pfam" id="PF00717"/>
    </source>
</evidence>
<dbReference type="Pfam" id="PF00717">
    <property type="entry name" value="Peptidase_S24"/>
    <property type="match status" value="1"/>
</dbReference>
<dbReference type="PANTHER" id="PTHR33516:SF2">
    <property type="entry name" value="LEXA REPRESSOR-RELATED"/>
    <property type="match status" value="1"/>
</dbReference>
<accession>A0A4Q8M599</accession>
<dbReference type="Proteomes" id="UP000294164">
    <property type="component" value="Unassembled WGS sequence"/>
</dbReference>
<dbReference type="CDD" id="cd06529">
    <property type="entry name" value="S24_LexA-like"/>
    <property type="match status" value="1"/>
</dbReference>
<dbReference type="InterPro" id="IPR039418">
    <property type="entry name" value="LexA-like"/>
</dbReference>